<dbReference type="Pfam" id="PF01182">
    <property type="entry name" value="Glucosamine_iso"/>
    <property type="match status" value="1"/>
</dbReference>
<dbReference type="Gene3D" id="3.40.50.1360">
    <property type="match status" value="1"/>
</dbReference>
<dbReference type="InterPro" id="IPR039104">
    <property type="entry name" value="6PGL"/>
</dbReference>
<evidence type="ECO:0000256" key="6">
    <source>
        <dbReference type="ARBA" id="ARBA00020337"/>
    </source>
</evidence>
<dbReference type="InterPro" id="IPR006148">
    <property type="entry name" value="Glc/Gal-6P_isomerase"/>
</dbReference>
<keyword evidence="7 9" id="KW-0378">Hydrolase</keyword>
<dbReference type="CDD" id="cd01400">
    <property type="entry name" value="6PGL"/>
    <property type="match status" value="1"/>
</dbReference>
<dbReference type="RefSeq" id="WP_184305357.1">
    <property type="nucleotide sequence ID" value="NZ_JACHXU010000008.1"/>
</dbReference>
<dbReference type="GO" id="GO:0006098">
    <property type="term" value="P:pentose-phosphate shunt"/>
    <property type="evidence" value="ECO:0007669"/>
    <property type="project" value="UniProtKB-UniPathway"/>
</dbReference>
<gene>
    <name evidence="7" type="primary">pgl</name>
    <name evidence="9" type="ORF">FHS27_002763</name>
</gene>
<organism evidence="9 10">
    <name type="scientific">Aporhodopirellula rubra</name>
    <dbReference type="NCBI Taxonomy" id="980271"/>
    <lineage>
        <taxon>Bacteria</taxon>
        <taxon>Pseudomonadati</taxon>
        <taxon>Planctomycetota</taxon>
        <taxon>Planctomycetia</taxon>
        <taxon>Pirellulales</taxon>
        <taxon>Pirellulaceae</taxon>
        <taxon>Aporhodopirellula</taxon>
    </lineage>
</organism>
<dbReference type="AlphaFoldDB" id="A0A7W5H606"/>
<comment type="catalytic activity">
    <reaction evidence="1 7">
        <text>6-phospho-D-glucono-1,5-lactone + H2O = 6-phospho-D-gluconate + H(+)</text>
        <dbReference type="Rhea" id="RHEA:12556"/>
        <dbReference type="ChEBI" id="CHEBI:15377"/>
        <dbReference type="ChEBI" id="CHEBI:15378"/>
        <dbReference type="ChEBI" id="CHEBI:57955"/>
        <dbReference type="ChEBI" id="CHEBI:58759"/>
        <dbReference type="EC" id="3.1.1.31"/>
    </reaction>
</comment>
<dbReference type="EC" id="3.1.1.31" evidence="5 7"/>
<evidence type="ECO:0000256" key="3">
    <source>
        <dbReference type="ARBA" id="ARBA00004961"/>
    </source>
</evidence>
<evidence type="ECO:0000256" key="4">
    <source>
        <dbReference type="ARBA" id="ARBA00010662"/>
    </source>
</evidence>
<feature type="domain" description="Glucosamine/galactosamine-6-phosphate isomerase" evidence="8">
    <location>
        <begin position="11"/>
        <end position="225"/>
    </location>
</feature>
<evidence type="ECO:0000256" key="5">
    <source>
        <dbReference type="ARBA" id="ARBA00013198"/>
    </source>
</evidence>
<dbReference type="PANTHER" id="PTHR11054:SF0">
    <property type="entry name" value="6-PHOSPHOGLUCONOLACTONASE"/>
    <property type="match status" value="1"/>
</dbReference>
<comment type="function">
    <text evidence="2 7">Hydrolysis of 6-phosphogluconolactone to 6-phosphogluconate.</text>
</comment>
<keyword evidence="10" id="KW-1185">Reference proteome</keyword>
<reference evidence="9 10" key="1">
    <citation type="submission" date="2020-08" db="EMBL/GenBank/DDBJ databases">
        <title>Genomic Encyclopedia of Type Strains, Phase III (KMG-III): the genomes of soil and plant-associated and newly described type strains.</title>
        <authorList>
            <person name="Whitman W."/>
        </authorList>
    </citation>
    <scope>NUCLEOTIDE SEQUENCE [LARGE SCALE GENOMIC DNA]</scope>
    <source>
        <strain evidence="9 10">CECT 8075</strain>
    </source>
</reference>
<accession>A0A7W5H606</accession>
<dbReference type="InterPro" id="IPR037171">
    <property type="entry name" value="NagB/RpiA_transferase-like"/>
</dbReference>
<proteinExistence type="inferred from homology"/>
<dbReference type="NCBIfam" id="TIGR01198">
    <property type="entry name" value="pgl"/>
    <property type="match status" value="1"/>
</dbReference>
<evidence type="ECO:0000313" key="10">
    <source>
        <dbReference type="Proteomes" id="UP000536179"/>
    </source>
</evidence>
<dbReference type="InterPro" id="IPR005900">
    <property type="entry name" value="6-phosphogluconolactonase_DevB"/>
</dbReference>
<evidence type="ECO:0000256" key="7">
    <source>
        <dbReference type="RuleBase" id="RU365095"/>
    </source>
</evidence>
<dbReference type="SUPFAM" id="SSF100950">
    <property type="entry name" value="NagB/RpiA/CoA transferase-like"/>
    <property type="match status" value="1"/>
</dbReference>
<evidence type="ECO:0000256" key="1">
    <source>
        <dbReference type="ARBA" id="ARBA00000832"/>
    </source>
</evidence>
<dbReference type="PANTHER" id="PTHR11054">
    <property type="entry name" value="6-PHOSPHOGLUCONOLACTONASE"/>
    <property type="match status" value="1"/>
</dbReference>
<evidence type="ECO:0000313" key="9">
    <source>
        <dbReference type="EMBL" id="MBB3206949.1"/>
    </source>
</evidence>
<comment type="similarity">
    <text evidence="4 7">Belongs to the glucosamine/galactosamine-6-phosphate isomerase family. 6-phosphogluconolactonase subfamily.</text>
</comment>
<evidence type="ECO:0000256" key="2">
    <source>
        <dbReference type="ARBA" id="ARBA00002681"/>
    </source>
</evidence>
<dbReference type="UniPathway" id="UPA00115">
    <property type="reaction ID" value="UER00409"/>
</dbReference>
<dbReference type="EMBL" id="JACHXU010000008">
    <property type="protein sequence ID" value="MBB3206949.1"/>
    <property type="molecule type" value="Genomic_DNA"/>
</dbReference>
<dbReference type="GO" id="GO:0017057">
    <property type="term" value="F:6-phosphogluconolactonase activity"/>
    <property type="evidence" value="ECO:0007669"/>
    <property type="project" value="UniProtKB-UniRule"/>
</dbReference>
<comment type="pathway">
    <text evidence="3 7">Carbohydrate degradation; pentose phosphate pathway; D-ribulose 5-phosphate from D-glucose 6-phosphate (oxidative stage): step 2/3.</text>
</comment>
<comment type="caution">
    <text evidence="9">The sequence shown here is derived from an EMBL/GenBank/DDBJ whole genome shotgun (WGS) entry which is preliminary data.</text>
</comment>
<dbReference type="Proteomes" id="UP000536179">
    <property type="component" value="Unassembled WGS sequence"/>
</dbReference>
<protein>
    <recommendedName>
        <fullName evidence="6 7">6-phosphogluconolactonase</fullName>
        <shortName evidence="7">6PGL</shortName>
        <ecNumber evidence="5 7">3.1.1.31</ecNumber>
    </recommendedName>
</protein>
<dbReference type="GO" id="GO:0005975">
    <property type="term" value="P:carbohydrate metabolic process"/>
    <property type="evidence" value="ECO:0007669"/>
    <property type="project" value="UniProtKB-UniRule"/>
</dbReference>
<evidence type="ECO:0000259" key="8">
    <source>
        <dbReference type="Pfam" id="PF01182"/>
    </source>
</evidence>
<name>A0A7W5H606_9BACT</name>
<sequence>MTVETRRITDPPTLAREFAKDFAAWVEKQNHDKISVALSGGSTPKILFELWASEYADAVDWSRLHFFWGDERCVPPDDSESNYGVAKELFFDKVRLPDENIHRVHGEADPEQERVRYEEEIRSIVSSDENGIPRFDLMLLGMGDDGHTASIFPYQRELLQSPRICEVAQHPVSGQTRITLTGPVINASAKIVFLVTGAGKKEVLADVIHHKGAFETYPASYITEGDVVFYVDEAAAEKL</sequence>